<dbReference type="EMBL" id="CAUJNA010000514">
    <property type="protein sequence ID" value="CAJ1378116.1"/>
    <property type="molecule type" value="Genomic_DNA"/>
</dbReference>
<comment type="caution">
    <text evidence="2">The sequence shown here is derived from an EMBL/GenBank/DDBJ whole genome shotgun (WGS) entry which is preliminary data.</text>
</comment>
<accession>A0AA36HZ96</accession>
<keyword evidence="3" id="KW-1185">Reference proteome</keyword>
<name>A0AA36HZ96_9DINO</name>
<feature type="region of interest" description="Disordered" evidence="1">
    <location>
        <begin position="111"/>
        <end position="147"/>
    </location>
</feature>
<dbReference type="AlphaFoldDB" id="A0AA36HZ96"/>
<sequence length="390" mass="43244">MARCPPGRCSCNASQLLPRVCELGDAVERHRVELQELTGGGAFGSPELAALASEGGTLDQRCRENAAQVARLRAEVAGLAQVVDRDRGRARQLHSDRRRFLQRLGDAEASERSLRSVAAETNQQLHQEKRSAEEKSSGQEQVLAQLGQAAASAEQRCRHAETCAARLRGQAAEAEAGAAAALRFAGAEAERGKRLERELQSRLEDEQKKQRQEQERNEQKSAEVQKELDAELQQCELLRKAEHSLATRLEESHRRSAVTEHKALNVARELVDSSQAIAWLQTEVAAQRDRKAELDELTCHNSWLRQQLHKADSADPGHGAGDVSEVPESRKALQLAWEGEAREHRAAQRRLQLLEVSCLGPVPPSQFPLRSVGIMFRNRSSIFVQFAHVS</sequence>
<reference evidence="2" key="1">
    <citation type="submission" date="2023-08" db="EMBL/GenBank/DDBJ databases">
        <authorList>
            <person name="Chen Y."/>
            <person name="Shah S."/>
            <person name="Dougan E. K."/>
            <person name="Thang M."/>
            <person name="Chan C."/>
        </authorList>
    </citation>
    <scope>NUCLEOTIDE SEQUENCE</scope>
</reference>
<proteinExistence type="predicted"/>
<protein>
    <submittedName>
        <fullName evidence="2">Uncharacterized protein</fullName>
    </submittedName>
</protein>
<feature type="region of interest" description="Disordered" evidence="1">
    <location>
        <begin position="202"/>
        <end position="226"/>
    </location>
</feature>
<organism evidence="2 3">
    <name type="scientific">Effrenium voratum</name>
    <dbReference type="NCBI Taxonomy" id="2562239"/>
    <lineage>
        <taxon>Eukaryota</taxon>
        <taxon>Sar</taxon>
        <taxon>Alveolata</taxon>
        <taxon>Dinophyceae</taxon>
        <taxon>Suessiales</taxon>
        <taxon>Symbiodiniaceae</taxon>
        <taxon>Effrenium</taxon>
    </lineage>
</organism>
<gene>
    <name evidence="2" type="ORF">EVOR1521_LOCUS6747</name>
</gene>
<dbReference type="Proteomes" id="UP001178507">
    <property type="component" value="Unassembled WGS sequence"/>
</dbReference>
<evidence type="ECO:0000256" key="1">
    <source>
        <dbReference type="SAM" id="MobiDB-lite"/>
    </source>
</evidence>
<evidence type="ECO:0000313" key="2">
    <source>
        <dbReference type="EMBL" id="CAJ1378116.1"/>
    </source>
</evidence>
<feature type="compositionally biased region" description="Basic and acidic residues" evidence="1">
    <location>
        <begin position="126"/>
        <end position="137"/>
    </location>
</feature>
<evidence type="ECO:0000313" key="3">
    <source>
        <dbReference type="Proteomes" id="UP001178507"/>
    </source>
</evidence>